<evidence type="ECO:0000256" key="6">
    <source>
        <dbReference type="ARBA" id="ARBA00022692"/>
    </source>
</evidence>
<evidence type="ECO:0000256" key="10">
    <source>
        <dbReference type="ARBA" id="ARBA00023251"/>
    </source>
</evidence>
<dbReference type="PANTHER" id="PTHR30622">
    <property type="entry name" value="UNDECAPRENYL-DIPHOSPHATASE"/>
    <property type="match status" value="1"/>
</dbReference>
<dbReference type="GO" id="GO:0005886">
    <property type="term" value="C:plasma membrane"/>
    <property type="evidence" value="ECO:0007669"/>
    <property type="project" value="UniProtKB-SubCell"/>
</dbReference>
<dbReference type="EMBL" id="DSRT01000196">
    <property type="protein sequence ID" value="HGW29987.1"/>
    <property type="molecule type" value="Genomic_DNA"/>
</dbReference>
<evidence type="ECO:0000256" key="3">
    <source>
        <dbReference type="ARBA" id="ARBA00012374"/>
    </source>
</evidence>
<dbReference type="GO" id="GO:0009252">
    <property type="term" value="P:peptidoglycan biosynthetic process"/>
    <property type="evidence" value="ECO:0007669"/>
    <property type="project" value="UniProtKB-KW"/>
</dbReference>
<dbReference type="GO" id="GO:0050380">
    <property type="term" value="F:undecaprenyl-diphosphatase activity"/>
    <property type="evidence" value="ECO:0007669"/>
    <property type="project" value="UniProtKB-UniRule"/>
</dbReference>
<evidence type="ECO:0000313" key="15">
    <source>
        <dbReference type="EMBL" id="HGW29987.1"/>
    </source>
</evidence>
<dbReference type="AlphaFoldDB" id="A0A7C4TPJ6"/>
<evidence type="ECO:0000256" key="4">
    <source>
        <dbReference type="ARBA" id="ARBA00021581"/>
    </source>
</evidence>
<keyword evidence="14" id="KW-0133">Cell shape</keyword>
<dbReference type="HAMAP" id="MF_01006">
    <property type="entry name" value="Undec_diphosphatase"/>
    <property type="match status" value="1"/>
</dbReference>
<dbReference type="InterPro" id="IPR003824">
    <property type="entry name" value="UppP"/>
</dbReference>
<protein>
    <recommendedName>
        <fullName evidence="4 14">Undecaprenyl-diphosphatase</fullName>
        <ecNumber evidence="3 14">3.6.1.27</ecNumber>
    </recommendedName>
    <alternativeName>
        <fullName evidence="12 14">Bacitracin resistance protein</fullName>
    </alternativeName>
    <alternativeName>
        <fullName evidence="11 14">Undecaprenyl pyrophosphate phosphatase</fullName>
    </alternativeName>
</protein>
<dbReference type="PANTHER" id="PTHR30622:SF2">
    <property type="entry name" value="UNDECAPRENYL-DIPHOSPHATASE"/>
    <property type="match status" value="1"/>
</dbReference>
<evidence type="ECO:0000256" key="8">
    <source>
        <dbReference type="ARBA" id="ARBA00022989"/>
    </source>
</evidence>
<keyword evidence="6 14" id="KW-0812">Transmembrane</keyword>
<comment type="caution">
    <text evidence="15">The sequence shown here is derived from an EMBL/GenBank/DDBJ whole genome shotgun (WGS) entry which is preliminary data.</text>
</comment>
<comment type="subcellular location">
    <subcellularLocation>
        <location evidence="1 14">Cell membrane</location>
        <topology evidence="1 14">Multi-pass membrane protein</topology>
    </subcellularLocation>
</comment>
<feature type="transmembrane region" description="Helical" evidence="14">
    <location>
        <begin position="90"/>
        <end position="107"/>
    </location>
</feature>
<evidence type="ECO:0000256" key="1">
    <source>
        <dbReference type="ARBA" id="ARBA00004651"/>
    </source>
</evidence>
<dbReference type="EC" id="3.6.1.27" evidence="3 14"/>
<evidence type="ECO:0000256" key="9">
    <source>
        <dbReference type="ARBA" id="ARBA00023136"/>
    </source>
</evidence>
<organism evidence="15">
    <name type="scientific">candidate division WWE3 bacterium</name>
    <dbReference type="NCBI Taxonomy" id="2053526"/>
    <lineage>
        <taxon>Bacteria</taxon>
        <taxon>Katanobacteria</taxon>
    </lineage>
</organism>
<keyword evidence="14" id="KW-0573">Peptidoglycan synthesis</keyword>
<evidence type="ECO:0000256" key="12">
    <source>
        <dbReference type="ARBA" id="ARBA00032932"/>
    </source>
</evidence>
<dbReference type="Pfam" id="PF02673">
    <property type="entry name" value="BacA"/>
    <property type="match status" value="1"/>
</dbReference>
<keyword evidence="9 14" id="KW-0472">Membrane</keyword>
<keyword evidence="8 14" id="KW-1133">Transmembrane helix</keyword>
<dbReference type="GO" id="GO:0046677">
    <property type="term" value="P:response to antibiotic"/>
    <property type="evidence" value="ECO:0007669"/>
    <property type="project" value="UniProtKB-UniRule"/>
</dbReference>
<evidence type="ECO:0000256" key="14">
    <source>
        <dbReference type="HAMAP-Rule" id="MF_01006"/>
    </source>
</evidence>
<evidence type="ECO:0000256" key="5">
    <source>
        <dbReference type="ARBA" id="ARBA00022475"/>
    </source>
</evidence>
<evidence type="ECO:0000256" key="13">
    <source>
        <dbReference type="ARBA" id="ARBA00047594"/>
    </source>
</evidence>
<dbReference type="GO" id="GO:0071555">
    <property type="term" value="P:cell wall organization"/>
    <property type="evidence" value="ECO:0007669"/>
    <property type="project" value="UniProtKB-KW"/>
</dbReference>
<evidence type="ECO:0000256" key="11">
    <source>
        <dbReference type="ARBA" id="ARBA00032707"/>
    </source>
</evidence>
<comment type="function">
    <text evidence="14">Catalyzes the dephosphorylation of undecaprenyl diphosphate (UPP). Confers resistance to bacitracin.</text>
</comment>
<comment type="catalytic activity">
    <reaction evidence="13 14">
        <text>di-trans,octa-cis-undecaprenyl diphosphate + H2O = di-trans,octa-cis-undecaprenyl phosphate + phosphate + H(+)</text>
        <dbReference type="Rhea" id="RHEA:28094"/>
        <dbReference type="ChEBI" id="CHEBI:15377"/>
        <dbReference type="ChEBI" id="CHEBI:15378"/>
        <dbReference type="ChEBI" id="CHEBI:43474"/>
        <dbReference type="ChEBI" id="CHEBI:58405"/>
        <dbReference type="ChEBI" id="CHEBI:60392"/>
        <dbReference type="EC" id="3.6.1.27"/>
    </reaction>
</comment>
<keyword evidence="7 14" id="KW-0378">Hydrolase</keyword>
<keyword evidence="14" id="KW-0961">Cell wall biogenesis/degradation</keyword>
<evidence type="ECO:0000256" key="2">
    <source>
        <dbReference type="ARBA" id="ARBA00010621"/>
    </source>
</evidence>
<gene>
    <name evidence="14 15" type="primary">uppP</name>
    <name evidence="15" type="ORF">ENR63_03640</name>
</gene>
<accession>A0A7C4TPJ6</accession>
<proteinExistence type="inferred from homology"/>
<keyword evidence="5 14" id="KW-1003">Cell membrane</keyword>
<feature type="transmembrane region" description="Helical" evidence="14">
    <location>
        <begin position="219"/>
        <end position="242"/>
    </location>
</feature>
<feature type="transmembrane region" description="Helical" evidence="14">
    <location>
        <begin position="119"/>
        <end position="136"/>
    </location>
</feature>
<sequence length="270" mass="29976">MSYIQALVLGIVQGLTEFLPISSSGHLIVIPSILGWAPSGLVFDTTLHLGTAAALLVYFFKDLKNIVFGFLKDVWQHQDDFNYYSEYGKYGMYILLGSVPAGLIGFLFEDKIEYVFRALRYVAIFLFLGSLLMYVSEKLSFWKLSSNVNYFKSLAIGLFQSLALLPGFSRSGSTIAGGMLFGLSREEAARFSFLLSVPIVVLAGGYELARAGFLITLDWLPILLVGFFASFLTGLAAIRFLLNFLNKKGLSVFIIYRLVLIAAILLFVKM</sequence>
<reference evidence="15" key="1">
    <citation type="journal article" date="2020" name="mSystems">
        <title>Genome- and Community-Level Interaction Insights into Carbon Utilization and Element Cycling Functions of Hydrothermarchaeota in Hydrothermal Sediment.</title>
        <authorList>
            <person name="Zhou Z."/>
            <person name="Liu Y."/>
            <person name="Xu W."/>
            <person name="Pan J."/>
            <person name="Luo Z.H."/>
            <person name="Li M."/>
        </authorList>
    </citation>
    <scope>NUCLEOTIDE SEQUENCE [LARGE SCALE GENOMIC DNA]</scope>
    <source>
        <strain evidence="15">SpSt-417</strain>
    </source>
</reference>
<evidence type="ECO:0000256" key="7">
    <source>
        <dbReference type="ARBA" id="ARBA00022801"/>
    </source>
</evidence>
<name>A0A7C4TPJ6_UNCKA</name>
<dbReference type="NCBIfam" id="TIGR00753">
    <property type="entry name" value="undec_PP_bacA"/>
    <property type="match status" value="1"/>
</dbReference>
<keyword evidence="10 14" id="KW-0046">Antibiotic resistance</keyword>
<comment type="similarity">
    <text evidence="2 14">Belongs to the UppP family.</text>
</comment>
<comment type="miscellaneous">
    <text evidence="14">Bacitracin is thought to be involved in the inhibition of peptidoglycan synthesis by sequestering undecaprenyl diphosphate, thereby reducing the pool of lipid carrier available.</text>
</comment>
<dbReference type="GO" id="GO:0008360">
    <property type="term" value="P:regulation of cell shape"/>
    <property type="evidence" value="ECO:0007669"/>
    <property type="project" value="UniProtKB-KW"/>
</dbReference>
<feature type="transmembrane region" description="Helical" evidence="14">
    <location>
        <begin position="188"/>
        <end position="207"/>
    </location>
</feature>
<feature type="transmembrane region" description="Helical" evidence="14">
    <location>
        <begin position="249"/>
        <end position="268"/>
    </location>
</feature>
<feature type="transmembrane region" description="Helical" evidence="14">
    <location>
        <begin position="6"/>
        <end position="29"/>
    </location>
</feature>